<dbReference type="PANTHER" id="PTHR45138">
    <property type="entry name" value="REGULATORY COMPONENTS OF SENSORY TRANSDUCTION SYSTEM"/>
    <property type="match status" value="1"/>
</dbReference>
<dbReference type="RefSeq" id="WP_164648863.1">
    <property type="nucleotide sequence ID" value="NZ_CP047475.1"/>
</dbReference>
<feature type="domain" description="GGDEF" evidence="5">
    <location>
        <begin position="525"/>
        <end position="653"/>
    </location>
</feature>
<dbReference type="Pfam" id="PF00990">
    <property type="entry name" value="GGDEF"/>
    <property type="match status" value="1"/>
</dbReference>
<dbReference type="InterPro" id="IPR043128">
    <property type="entry name" value="Rev_trsase/Diguanyl_cyclase"/>
</dbReference>
<feature type="transmembrane region" description="Helical" evidence="4">
    <location>
        <begin position="12"/>
        <end position="34"/>
    </location>
</feature>
<dbReference type="GO" id="GO:0052621">
    <property type="term" value="F:diguanylate cyclase activity"/>
    <property type="evidence" value="ECO:0007669"/>
    <property type="project" value="UniProtKB-EC"/>
</dbReference>
<evidence type="ECO:0000313" key="6">
    <source>
        <dbReference type="EMBL" id="QIA63958.1"/>
    </source>
</evidence>
<dbReference type="PANTHER" id="PTHR45138:SF9">
    <property type="entry name" value="DIGUANYLATE CYCLASE DGCM-RELATED"/>
    <property type="match status" value="1"/>
</dbReference>
<keyword evidence="3" id="KW-0175">Coiled coil</keyword>
<organism evidence="6 7">
    <name type="scientific">Vibrio astriarenae</name>
    <dbReference type="NCBI Taxonomy" id="1481923"/>
    <lineage>
        <taxon>Bacteria</taxon>
        <taxon>Pseudomonadati</taxon>
        <taxon>Pseudomonadota</taxon>
        <taxon>Gammaproteobacteria</taxon>
        <taxon>Vibrionales</taxon>
        <taxon>Vibrionaceae</taxon>
        <taxon>Vibrio</taxon>
    </lineage>
</organism>
<dbReference type="NCBIfam" id="TIGR00254">
    <property type="entry name" value="GGDEF"/>
    <property type="match status" value="1"/>
</dbReference>
<evidence type="ECO:0000256" key="4">
    <source>
        <dbReference type="SAM" id="Phobius"/>
    </source>
</evidence>
<accession>A0A7Z2T401</accession>
<comment type="catalytic activity">
    <reaction evidence="2">
        <text>2 GTP = 3',3'-c-di-GMP + 2 diphosphate</text>
        <dbReference type="Rhea" id="RHEA:24898"/>
        <dbReference type="ChEBI" id="CHEBI:33019"/>
        <dbReference type="ChEBI" id="CHEBI:37565"/>
        <dbReference type="ChEBI" id="CHEBI:58805"/>
        <dbReference type="EC" id="2.7.7.65"/>
    </reaction>
</comment>
<name>A0A7Z2T401_9VIBR</name>
<dbReference type="EC" id="2.7.7.65" evidence="1"/>
<dbReference type="InterPro" id="IPR000160">
    <property type="entry name" value="GGDEF_dom"/>
</dbReference>
<protein>
    <recommendedName>
        <fullName evidence="1">diguanylate cyclase</fullName>
        <ecNumber evidence="1">2.7.7.65</ecNumber>
    </recommendedName>
</protein>
<dbReference type="EMBL" id="CP047475">
    <property type="protein sequence ID" value="QIA63958.1"/>
    <property type="molecule type" value="Genomic_DNA"/>
</dbReference>
<dbReference type="InterPro" id="IPR050469">
    <property type="entry name" value="Diguanylate_Cyclase"/>
</dbReference>
<gene>
    <name evidence="6" type="ORF">GT360_10780</name>
</gene>
<keyword evidence="4" id="KW-0812">Transmembrane</keyword>
<dbReference type="CDD" id="cd01949">
    <property type="entry name" value="GGDEF"/>
    <property type="match status" value="1"/>
</dbReference>
<evidence type="ECO:0000313" key="7">
    <source>
        <dbReference type="Proteomes" id="UP000464262"/>
    </source>
</evidence>
<keyword evidence="7" id="KW-1185">Reference proteome</keyword>
<dbReference type="Proteomes" id="UP000464262">
    <property type="component" value="Chromosome 1"/>
</dbReference>
<proteinExistence type="predicted"/>
<reference evidence="6 7" key="1">
    <citation type="submission" date="2020-01" db="EMBL/GenBank/DDBJ databases">
        <title>Whole genome and functional gene identification of agarase of Vibrio HN897.</title>
        <authorList>
            <person name="Liu Y."/>
            <person name="Zhao Z."/>
        </authorList>
    </citation>
    <scope>NUCLEOTIDE SEQUENCE [LARGE SCALE GENOMIC DNA]</scope>
    <source>
        <strain evidence="6 7">HN897</strain>
    </source>
</reference>
<evidence type="ECO:0000259" key="5">
    <source>
        <dbReference type="PROSITE" id="PS50887"/>
    </source>
</evidence>
<dbReference type="PROSITE" id="PS50887">
    <property type="entry name" value="GGDEF"/>
    <property type="match status" value="1"/>
</dbReference>
<keyword evidence="4" id="KW-1133">Transmembrane helix</keyword>
<keyword evidence="4" id="KW-0472">Membrane</keyword>
<dbReference type="InterPro" id="IPR029787">
    <property type="entry name" value="Nucleotide_cyclase"/>
</dbReference>
<dbReference type="SMART" id="SM00267">
    <property type="entry name" value="GGDEF"/>
    <property type="match status" value="1"/>
</dbReference>
<dbReference type="SUPFAM" id="SSF55073">
    <property type="entry name" value="Nucleotide cyclase"/>
    <property type="match status" value="1"/>
</dbReference>
<dbReference type="Gene3D" id="3.30.70.270">
    <property type="match status" value="1"/>
</dbReference>
<evidence type="ECO:0000256" key="2">
    <source>
        <dbReference type="ARBA" id="ARBA00034247"/>
    </source>
</evidence>
<dbReference type="AlphaFoldDB" id="A0A7Z2T401"/>
<dbReference type="KEGG" id="vas:GT360_10780"/>
<sequence>MRRELPTINIRVALIVLVASCTLLPLLYLSHYFIDTQVTFLQEQKTRQLNNTDSAVLATIRTDVTRLLDTVALYSADRFVIQATNNIFYSSPMQRKINDFIGLTDIDATVYFADRGWDIAYEASGSVYHFENSGLIKQIRDQQAILSSGLGFTLHYQEPLLVDAGEGRGVAFVAPLLPFTLEKVSQYEPQGYIIILIDYKSLSSRVKPLLLEEESIEFRPPHPIPSVDGDSVLSRNLTINHPTISQPFELQLIYSLSDTARTEQLTVYQNQMRRVIGVVFLVSVALVWLVNHLFSRQFSRINQVVLELSRGGEASAINRPFKYVFSELRNIERLIKAQRSRISLQVAELKSSNLKLEEANITIANKNQQLETFNARLEEQVVEKTKALQQTLNREARHSKMLDLILQNISDFSSIGYRGLPQLVQDQLTMLFEFEVVKFTYQRHEGSHLELLSSFDKVQGHISHKPLLLKDEEQVLMDIYCQQLASWIELERIGRCDGLTHSLNRLAFDDDFNYLKQKLENDEIGQFALVVIDINGLKPVNDHYGHELGDKLIIACCKLLQNTSFTNVANVYRVGGDEFVMLLPDVSEGELHSLQRQLEQAQMGAEVFDEAGHAHRVSFSIGVVHSDDHAPNDMFQIADDEMYRSKHRYYHQA</sequence>
<evidence type="ECO:0000256" key="1">
    <source>
        <dbReference type="ARBA" id="ARBA00012528"/>
    </source>
</evidence>
<feature type="coiled-coil region" evidence="3">
    <location>
        <begin position="349"/>
        <end position="394"/>
    </location>
</feature>
<evidence type="ECO:0000256" key="3">
    <source>
        <dbReference type="SAM" id="Coils"/>
    </source>
</evidence>